<dbReference type="Proteomes" id="UP000281810">
    <property type="component" value="Chromosome"/>
</dbReference>
<dbReference type="EMBL" id="CP034161">
    <property type="protein sequence ID" value="AZI40558.1"/>
    <property type="molecule type" value="Genomic_DNA"/>
</dbReference>
<dbReference type="InterPro" id="IPR011010">
    <property type="entry name" value="DNA_brk_join_enz"/>
</dbReference>
<dbReference type="EMBL" id="CP034160">
    <property type="protein sequence ID" value="AZI54772.1"/>
    <property type="molecule type" value="Genomic_DNA"/>
</dbReference>
<dbReference type="Pfam" id="PF00589">
    <property type="entry name" value="Phage_integrase"/>
    <property type="match status" value="1"/>
</dbReference>
<evidence type="ECO:0000313" key="3">
    <source>
        <dbReference type="EMBL" id="AZI40558.1"/>
    </source>
</evidence>
<dbReference type="Gene3D" id="1.10.443.10">
    <property type="entry name" value="Intergrase catalytic core"/>
    <property type="match status" value="1"/>
</dbReference>
<sequence>MTNKRKTKKQLRNGCSRTEVFISPKNYKTLKNKSDLTKDWFVECRFYDPLFKDKYPEGFQFRRRPEKQSTLADQKRKIQDYKTLMEKYLDLQNFNPITKEFMEDRSGILSPNMDFKSALLEGVKKITASEAHIRQVDYAVRRFVKGLDKLSYSYINISDVKIHHIKNTLENLDLPPYYFNKFRAYLTGIFKELIEYGCIGFNPVRDISKKKFESKPRTIFTDNKLKIVFEYLHENYPDFFRYGKIFFYSGARSAELLRVQRKHVDLQQQEYLVQIQKGKQFKWVTKAISNQALPYWKEIVGLCKDDEDYLFSSKQIPGSTPIQAASISQRWYRLVKKKPIINPVTKEKIVISEDFYSLKHLFLDKLEESQQNDKVQEIGFNVAQIAADHTTSRTTAIYTTGKKKREMEILKKVIVNI</sequence>
<accession>A0A3G8Y5C4</accession>
<evidence type="ECO:0000313" key="5">
    <source>
        <dbReference type="Proteomes" id="UP000272316"/>
    </source>
</evidence>
<dbReference type="GO" id="GO:0015074">
    <property type="term" value="P:DNA integration"/>
    <property type="evidence" value="ECO:0007669"/>
    <property type="project" value="InterPro"/>
</dbReference>
<dbReference type="RefSeq" id="WP_124803107.1">
    <property type="nucleotide sequence ID" value="NZ_CP034160.1"/>
</dbReference>
<dbReference type="SUPFAM" id="SSF56349">
    <property type="entry name" value="DNA breaking-rejoining enzymes"/>
    <property type="match status" value="1"/>
</dbReference>
<dbReference type="OrthoDB" id="662986at2"/>
<dbReference type="PROSITE" id="PS51898">
    <property type="entry name" value="TYR_RECOMBINASE"/>
    <property type="match status" value="1"/>
</dbReference>
<reference evidence="5" key="2">
    <citation type="submission" date="2018-11" db="EMBL/GenBank/DDBJ databases">
        <title>Proposal to divide the Flavobacteriaceae and reorganize its genera based on Amino Acid Identity values calculated from whole genome sequences.</title>
        <authorList>
            <person name="Nicholson A.C."/>
            <person name="Gulvik C.A."/>
            <person name="Whitney A.M."/>
            <person name="Sheth M."/>
            <person name="Batra D."/>
            <person name="Pryor J."/>
            <person name="Bernardet J.-F."/>
            <person name="Hugo C."/>
            <person name="Kampfer P."/>
            <person name="Newman J.D."/>
            <person name="McQuiston J.R."/>
        </authorList>
    </citation>
    <scope>NUCLEOTIDE SEQUENCE [LARGE SCALE GENOMIC DNA]</scope>
    <source>
        <strain evidence="5">H6466</strain>
    </source>
</reference>
<organism evidence="3 6">
    <name type="scientific">Epilithonimonas vandammei</name>
    <dbReference type="NCBI Taxonomy" id="2487072"/>
    <lineage>
        <taxon>Bacteria</taxon>
        <taxon>Pseudomonadati</taxon>
        <taxon>Bacteroidota</taxon>
        <taxon>Flavobacteriia</taxon>
        <taxon>Flavobacteriales</taxon>
        <taxon>Weeksellaceae</taxon>
        <taxon>Chryseobacterium group</taxon>
        <taxon>Epilithonimonas</taxon>
    </lineage>
</organism>
<dbReference type="GO" id="GO:0003677">
    <property type="term" value="F:DNA binding"/>
    <property type="evidence" value="ECO:0007669"/>
    <property type="project" value="InterPro"/>
</dbReference>
<dbReference type="Proteomes" id="UP000272316">
    <property type="component" value="Chromosome"/>
</dbReference>
<dbReference type="AlphaFoldDB" id="A0A3G8Y5C4"/>
<keyword evidence="6" id="KW-1185">Reference proteome</keyword>
<keyword evidence="1" id="KW-0233">DNA recombination</keyword>
<dbReference type="InterPro" id="IPR002104">
    <property type="entry name" value="Integrase_catalytic"/>
</dbReference>
<dbReference type="InterPro" id="IPR013762">
    <property type="entry name" value="Integrase-like_cat_sf"/>
</dbReference>
<name>A0A3G8Y5C4_9FLAO</name>
<gene>
    <name evidence="3" type="ORF">EIB74_11580</name>
    <name evidence="4" type="ORF">EIB75_05695</name>
</gene>
<reference evidence="3" key="3">
    <citation type="submission" date="2018-11" db="EMBL/GenBank/DDBJ databases">
        <title>Proposal to divide the Flavobacteriaceae and reorganize its genera based on Amino Acid Identity values calculated from whole genome sequences.</title>
        <authorList>
            <person name="Nicholson A.C."/>
            <person name="Gulvik C.A."/>
            <person name="Whitney A.M."/>
            <person name="Humrighouse B.W."/>
            <person name="Bell M."/>
            <person name="Holmes B."/>
            <person name="Steigerwalt A."/>
            <person name="Villarma A."/>
            <person name="Sheth M."/>
            <person name="Batra D."/>
            <person name="Pryor J."/>
            <person name="Bernardet J.-F."/>
            <person name="Hugo C."/>
            <person name="Kampfer P."/>
            <person name="Newman J."/>
            <person name="Mcquiston J.R."/>
        </authorList>
    </citation>
    <scope>NUCLEOTIDE SEQUENCE [LARGE SCALE GENOMIC DNA]</scope>
    <source>
        <strain evidence="3">F5649</strain>
        <strain evidence="4">H6466</strain>
    </source>
</reference>
<accession>A0A3G8ZBG0</accession>
<proteinExistence type="predicted"/>
<dbReference type="GO" id="GO:0006310">
    <property type="term" value="P:DNA recombination"/>
    <property type="evidence" value="ECO:0007669"/>
    <property type="project" value="UniProtKB-KW"/>
</dbReference>
<dbReference type="KEGG" id="eva:EIB75_05695"/>
<protein>
    <recommendedName>
        <fullName evidence="2">Tyr recombinase domain-containing protein</fullName>
    </recommendedName>
</protein>
<reference evidence="6" key="1">
    <citation type="submission" date="2018-11" db="EMBL/GenBank/DDBJ databases">
        <title>Proposal to divide the Flavobacteriaceae and reorganize its genera based on Amino Acid Identity values calculated from whole genome sequences.</title>
        <authorList>
            <person name="Nicholson A.C."/>
            <person name="Gulvik C.A."/>
            <person name="Whitney A.M."/>
            <person name="Humrighouse B.W."/>
            <person name="Bell M."/>
            <person name="Holmes B."/>
            <person name="Steigerwalt A.B."/>
            <person name="Villarma A."/>
            <person name="Sheth M."/>
            <person name="Batra D."/>
            <person name="Pryor J."/>
            <person name="Bernardet J.-F."/>
            <person name="Hugo C."/>
            <person name="Kampfer P."/>
            <person name="Newman J.D."/>
            <person name="McQuiston J.R."/>
        </authorList>
    </citation>
    <scope>NUCLEOTIDE SEQUENCE [LARGE SCALE GENOMIC DNA]</scope>
    <source>
        <strain evidence="6">F5649</strain>
    </source>
</reference>
<evidence type="ECO:0000256" key="1">
    <source>
        <dbReference type="ARBA" id="ARBA00023172"/>
    </source>
</evidence>
<evidence type="ECO:0000313" key="6">
    <source>
        <dbReference type="Proteomes" id="UP000281810"/>
    </source>
</evidence>
<evidence type="ECO:0000259" key="2">
    <source>
        <dbReference type="PROSITE" id="PS51898"/>
    </source>
</evidence>
<feature type="domain" description="Tyr recombinase" evidence="2">
    <location>
        <begin position="214"/>
        <end position="411"/>
    </location>
</feature>
<evidence type="ECO:0000313" key="4">
    <source>
        <dbReference type="EMBL" id="AZI54772.1"/>
    </source>
</evidence>